<keyword evidence="1" id="KW-0378">Hydrolase</keyword>
<dbReference type="RefSeq" id="WP_298405682.1">
    <property type="nucleotide sequence ID" value="NZ_JBFSHR010000051.1"/>
</dbReference>
<accession>A0ABV3Y4F1</accession>
<dbReference type="PANTHER" id="PTHR43235:SF1">
    <property type="entry name" value="GLUTAMINE AMIDOTRANSFERASE PB2B2.05-RELATED"/>
    <property type="match status" value="1"/>
</dbReference>
<evidence type="ECO:0000313" key="2">
    <source>
        <dbReference type="Proteomes" id="UP001560267"/>
    </source>
</evidence>
<dbReference type="PANTHER" id="PTHR43235">
    <property type="entry name" value="GLUTAMINE AMIDOTRANSFERASE PB2B2.05-RELATED"/>
    <property type="match status" value="1"/>
</dbReference>
<dbReference type="SUPFAM" id="SSF52317">
    <property type="entry name" value="Class I glutamine amidotransferase-like"/>
    <property type="match status" value="1"/>
</dbReference>
<comment type="caution">
    <text evidence="1">The sequence shown here is derived from an EMBL/GenBank/DDBJ whole genome shotgun (WGS) entry which is preliminary data.</text>
</comment>
<keyword evidence="2" id="KW-1185">Reference proteome</keyword>
<dbReference type="GO" id="GO:0016787">
    <property type="term" value="F:hydrolase activity"/>
    <property type="evidence" value="ECO:0007669"/>
    <property type="project" value="UniProtKB-KW"/>
</dbReference>
<organism evidence="1 2">
    <name type="scientific">Ferrimicrobium acidiphilum</name>
    <dbReference type="NCBI Taxonomy" id="121039"/>
    <lineage>
        <taxon>Bacteria</taxon>
        <taxon>Bacillati</taxon>
        <taxon>Actinomycetota</taxon>
        <taxon>Acidimicrobiia</taxon>
        <taxon>Acidimicrobiales</taxon>
        <taxon>Acidimicrobiaceae</taxon>
        <taxon>Ferrimicrobium</taxon>
    </lineage>
</organism>
<dbReference type="PROSITE" id="PS51273">
    <property type="entry name" value="GATASE_TYPE_1"/>
    <property type="match status" value="1"/>
</dbReference>
<proteinExistence type="predicted"/>
<dbReference type="InterPro" id="IPR011697">
    <property type="entry name" value="Peptidase_C26"/>
</dbReference>
<dbReference type="InterPro" id="IPR029062">
    <property type="entry name" value="Class_I_gatase-like"/>
</dbReference>
<name>A0ABV3Y4F1_9ACTN</name>
<gene>
    <name evidence="1" type="ORF">AB6A68_11285</name>
</gene>
<sequence length="246" mass="27026">MSTGLRNQISGVAEVSMVRVLVSAGQLPKRRAGVHEGYLNALSRLGAYGLMVPGQVGDLSESEIKMVAKELVGSTDALMLTGGGDVDPQRYGQPVTSDKVYGIEQNRDRIELALLEEALRQERKVLAICRGIQLVNVYFGGTLIQDLESDGKQSHSLTEQEYEYAHAISIVQDSQLDRLIPSVTQANSLHHQAVDRPGDGLEVTAVADDGVVEAMERPGLIAVQWHPERLIDFDPIQLKLFEWLVR</sequence>
<evidence type="ECO:0000313" key="1">
    <source>
        <dbReference type="EMBL" id="MEX6430410.1"/>
    </source>
</evidence>
<dbReference type="EMBL" id="JBFSHR010000051">
    <property type="protein sequence ID" value="MEX6430410.1"/>
    <property type="molecule type" value="Genomic_DNA"/>
</dbReference>
<dbReference type="Proteomes" id="UP001560267">
    <property type="component" value="Unassembled WGS sequence"/>
</dbReference>
<dbReference type="CDD" id="cd01745">
    <property type="entry name" value="GATase1_2"/>
    <property type="match status" value="1"/>
</dbReference>
<dbReference type="Pfam" id="PF07722">
    <property type="entry name" value="Peptidase_C26"/>
    <property type="match status" value="1"/>
</dbReference>
<protein>
    <submittedName>
        <fullName evidence="1">Gamma-glutamyl-gamma-aminobutyrate hydrolase family protein</fullName>
    </submittedName>
</protein>
<dbReference type="InterPro" id="IPR044668">
    <property type="entry name" value="PuuD-like"/>
</dbReference>
<dbReference type="Gene3D" id="3.40.50.880">
    <property type="match status" value="1"/>
</dbReference>
<reference evidence="1 2" key="1">
    <citation type="submission" date="2024-07" db="EMBL/GenBank/DDBJ databases">
        <title>Draft Genome Sequence of Ferrimicrobium acidiphilum Strain YE2023, Isolated from a Pulp of Bioleach Reactor.</title>
        <authorList>
            <person name="Elkina Y.A."/>
            <person name="Bulaeva A.G."/>
            <person name="Beletsky A.V."/>
            <person name="Mardanov A.V."/>
        </authorList>
    </citation>
    <scope>NUCLEOTIDE SEQUENCE [LARGE SCALE GENOMIC DNA]</scope>
    <source>
        <strain evidence="1 2">YE2023</strain>
    </source>
</reference>